<dbReference type="Gene3D" id="3.40.50.1390">
    <property type="entry name" value="Resolvase, N-terminal catalytic domain"/>
    <property type="match status" value="1"/>
</dbReference>
<dbReference type="EMBL" id="CP104067">
    <property type="protein sequence ID" value="WAH43671.1"/>
    <property type="molecule type" value="Genomic_DNA"/>
</dbReference>
<dbReference type="Pfam" id="PF13408">
    <property type="entry name" value="Zn_ribbon_recom"/>
    <property type="match status" value="1"/>
</dbReference>
<accession>A0ABY6ZNB7</accession>
<reference evidence="3" key="1">
    <citation type="submission" date="2022-08" db="EMBL/GenBank/DDBJ databases">
        <title>Alicyclobacillus fastidiosus DSM 17978, complete genome.</title>
        <authorList>
            <person name="Wang Q."/>
            <person name="Cai R."/>
            <person name="Wang Z."/>
        </authorList>
    </citation>
    <scope>NUCLEOTIDE SEQUENCE</scope>
    <source>
        <strain evidence="3">DSM 17978</strain>
    </source>
</reference>
<dbReference type="InterPro" id="IPR011109">
    <property type="entry name" value="DNA_bind_recombinase_dom"/>
</dbReference>
<evidence type="ECO:0000259" key="1">
    <source>
        <dbReference type="PROSITE" id="PS51736"/>
    </source>
</evidence>
<dbReference type="SUPFAM" id="SSF53041">
    <property type="entry name" value="Resolvase-like"/>
    <property type="match status" value="1"/>
</dbReference>
<evidence type="ECO:0000313" key="4">
    <source>
        <dbReference type="Proteomes" id="UP001164761"/>
    </source>
</evidence>
<evidence type="ECO:0000313" key="3">
    <source>
        <dbReference type="EMBL" id="WAH43671.1"/>
    </source>
</evidence>
<sequence>MIALYERVSTEEQSTHGFSLDAQIERLEAYCKSQGWSDFEHFTDDGYSGTSMDRPALQRLLGCVERGQVEAVVVYKLDRLGRKQKDVLFLLEDVFDRHEVAFKSATEPFDTSTPLGRAMLGILAVFGQLERDTIIERTKFGLQQRARRGLWHGASYPFGYQMNERGILEVIPDEAALVREVFAKFIAGESRRSIAKWLAKRTTSRYVDPTFILKMIQRRTYVGSLVMKGCEFAGKHEPIIDEETFRAAQRELNSRLARKGARGPYLLSGLMTCAVCGGPVHYITTRQKKATGKVYTYVRVVCRNKRRGDCKTRSFVHHQIEELVIERIRSLELAEDLWTLPVDSKQNASHLPKLQRELDQLEAQRDRLVDAIQTGALPVGLVKDRLEKLEQSRRAVLVQIEDGTAPASTKRDDTQVEGAFDSVQFLWDDLTFAEQRQIIRLLIRNIRVFPDKQVALEWNV</sequence>
<feature type="domain" description="Resolvase/invertase-type recombinase catalytic" evidence="1">
    <location>
        <begin position="1"/>
        <end position="149"/>
    </location>
</feature>
<dbReference type="PANTHER" id="PTHR30461">
    <property type="entry name" value="DNA-INVERTASE FROM LAMBDOID PROPHAGE"/>
    <property type="match status" value="1"/>
</dbReference>
<proteinExistence type="predicted"/>
<dbReference type="RefSeq" id="WP_268007556.1">
    <property type="nucleotide sequence ID" value="NZ_BSUT01000001.1"/>
</dbReference>
<dbReference type="Pfam" id="PF07508">
    <property type="entry name" value="Recombinase"/>
    <property type="match status" value="1"/>
</dbReference>
<evidence type="ECO:0000259" key="2">
    <source>
        <dbReference type="PROSITE" id="PS51737"/>
    </source>
</evidence>
<dbReference type="InterPro" id="IPR036162">
    <property type="entry name" value="Resolvase-like_N_sf"/>
</dbReference>
<dbReference type="Proteomes" id="UP001164761">
    <property type="component" value="Chromosome"/>
</dbReference>
<dbReference type="InterPro" id="IPR050639">
    <property type="entry name" value="SSR_resolvase"/>
</dbReference>
<dbReference type="PANTHER" id="PTHR30461:SF23">
    <property type="entry name" value="DNA RECOMBINASE-RELATED"/>
    <property type="match status" value="1"/>
</dbReference>
<dbReference type="InterPro" id="IPR038109">
    <property type="entry name" value="DNA_bind_recomb_sf"/>
</dbReference>
<name>A0ABY6ZNB7_9BACL</name>
<dbReference type="InterPro" id="IPR025827">
    <property type="entry name" value="Zn_ribbon_recom_dom"/>
</dbReference>
<gene>
    <name evidence="3" type="ORF">NZD89_09960</name>
</gene>
<feature type="domain" description="Recombinase" evidence="2">
    <location>
        <begin position="157"/>
        <end position="258"/>
    </location>
</feature>
<dbReference type="Pfam" id="PF00239">
    <property type="entry name" value="Resolvase"/>
    <property type="match status" value="1"/>
</dbReference>
<dbReference type="InterPro" id="IPR006119">
    <property type="entry name" value="Resolv_N"/>
</dbReference>
<dbReference type="CDD" id="cd03768">
    <property type="entry name" value="SR_ResInv"/>
    <property type="match status" value="1"/>
</dbReference>
<organism evidence="3 4">
    <name type="scientific">Alicyclobacillus fastidiosus</name>
    <dbReference type="NCBI Taxonomy" id="392011"/>
    <lineage>
        <taxon>Bacteria</taxon>
        <taxon>Bacillati</taxon>
        <taxon>Bacillota</taxon>
        <taxon>Bacilli</taxon>
        <taxon>Bacillales</taxon>
        <taxon>Alicyclobacillaceae</taxon>
        <taxon>Alicyclobacillus</taxon>
    </lineage>
</organism>
<dbReference type="SMART" id="SM00857">
    <property type="entry name" value="Resolvase"/>
    <property type="match status" value="1"/>
</dbReference>
<protein>
    <submittedName>
        <fullName evidence="3">Recombinase family protein</fullName>
    </submittedName>
</protein>
<dbReference type="Gene3D" id="3.90.1750.20">
    <property type="entry name" value="Putative Large Serine Recombinase, Chain B, Domain 2"/>
    <property type="match status" value="1"/>
</dbReference>
<keyword evidence="4" id="KW-1185">Reference proteome</keyword>
<dbReference type="PROSITE" id="PS51736">
    <property type="entry name" value="RECOMBINASES_3"/>
    <property type="match status" value="1"/>
</dbReference>
<dbReference type="PROSITE" id="PS51737">
    <property type="entry name" value="RECOMBINASE_DNA_BIND"/>
    <property type="match status" value="1"/>
</dbReference>